<evidence type="ECO:0000256" key="4">
    <source>
        <dbReference type="ARBA" id="ARBA00010499"/>
    </source>
</evidence>
<reference evidence="11" key="1">
    <citation type="submission" date="2015-06" db="EMBL/GenBank/DDBJ databases">
        <authorList>
            <person name="Bertelli C."/>
        </authorList>
    </citation>
    <scope>NUCLEOTIDE SEQUENCE [LARGE SCALE GENOMIC DNA]</scope>
    <source>
        <strain evidence="11">CRIB-30</strain>
    </source>
</reference>
<dbReference type="NCBIfam" id="NF003543">
    <property type="entry name" value="PRK05198.1"/>
    <property type="match status" value="1"/>
</dbReference>
<name>A0A0H5DPC1_9BACT</name>
<comment type="similarity">
    <text evidence="4 8">Belongs to the KdsA family.</text>
</comment>
<proteinExistence type="inferred from homology"/>
<dbReference type="InterPro" id="IPR006269">
    <property type="entry name" value="KDO8P_synthase"/>
</dbReference>
<organism evidence="10 11">
    <name type="scientific">Estrella lausannensis</name>
    <dbReference type="NCBI Taxonomy" id="483423"/>
    <lineage>
        <taxon>Bacteria</taxon>
        <taxon>Pseudomonadati</taxon>
        <taxon>Chlamydiota</taxon>
        <taxon>Chlamydiia</taxon>
        <taxon>Parachlamydiales</taxon>
        <taxon>Candidatus Criblamydiaceae</taxon>
        <taxon>Estrella</taxon>
    </lineage>
</organism>
<dbReference type="AlphaFoldDB" id="A0A0H5DPC1"/>
<keyword evidence="8" id="KW-0448">Lipopolysaccharide biosynthesis</keyword>
<evidence type="ECO:0000256" key="1">
    <source>
        <dbReference type="ARBA" id="ARBA00004496"/>
    </source>
</evidence>
<protein>
    <recommendedName>
        <fullName evidence="8">2-dehydro-3-deoxyphosphooctonate aldolase</fullName>
        <ecNumber evidence="8">2.5.1.55</ecNumber>
    </recommendedName>
    <alternativeName>
        <fullName evidence="8">3-deoxy-D-manno-octulosonic acid 8-phosphate synthase</fullName>
    </alternativeName>
    <alternativeName>
        <fullName evidence="8">KDO-8-phosphate synthase</fullName>
        <shortName evidence="8">KDO 8-P synthase</shortName>
        <shortName evidence="8">KDOPS</shortName>
    </alternativeName>
    <alternativeName>
        <fullName evidence="8">Phospho-2-dehydro-3-deoxyoctonate aldolase</fullName>
    </alternativeName>
</protein>
<evidence type="ECO:0000256" key="3">
    <source>
        <dbReference type="ARBA" id="ARBA00004845"/>
    </source>
</evidence>
<evidence type="ECO:0000256" key="7">
    <source>
        <dbReference type="ARBA" id="ARBA00049112"/>
    </source>
</evidence>
<dbReference type="UniPathway" id="UPA00030"/>
<dbReference type="Gene3D" id="3.20.20.70">
    <property type="entry name" value="Aldolase class I"/>
    <property type="match status" value="1"/>
</dbReference>
<dbReference type="NCBIfam" id="TIGR01362">
    <property type="entry name" value="KDO8P_synth"/>
    <property type="match status" value="1"/>
</dbReference>
<comment type="pathway">
    <text evidence="2">Bacterial outer membrane biogenesis; lipopolysaccharide biosynthesis.</text>
</comment>
<dbReference type="InterPro" id="IPR006218">
    <property type="entry name" value="DAHP1/KDSA"/>
</dbReference>
<evidence type="ECO:0000256" key="5">
    <source>
        <dbReference type="ARBA" id="ARBA00022490"/>
    </source>
</evidence>
<evidence type="ECO:0000259" key="9">
    <source>
        <dbReference type="Pfam" id="PF00793"/>
    </source>
</evidence>
<keyword evidence="5 8" id="KW-0963">Cytoplasm</keyword>
<dbReference type="InterPro" id="IPR013785">
    <property type="entry name" value="Aldolase_TIM"/>
</dbReference>
<sequence>MHTVQVGKITIGADAPLSFMIGPCVIESEEHSIMSCGKIVEITEKLNVPFIFKSSFDKANRSSIHSFRGPGLQEGLRILKKVKETFNVPVVTDIHLPEQAAPAAEVCDILQIPAFLSRQTDLLEAAGRTGRVVSVKKGQFMSPWEMGNVVEKLIESGCKGIILVDRGATFGYQNLVSDMRAIAIMHKFGWPVCFDATHSVQLPGGEGKTSGGQREFIPLLARAAVASGADCVFLEAHPNPKEALSDASSQLPLEELSELLERLLMIRKAITAKI</sequence>
<dbReference type="PANTHER" id="PTHR21057">
    <property type="entry name" value="PHOSPHO-2-DEHYDRO-3-DEOXYHEPTONATE ALDOLASE"/>
    <property type="match status" value="1"/>
</dbReference>
<comment type="subcellular location">
    <subcellularLocation>
        <location evidence="1 8">Cytoplasm</location>
    </subcellularLocation>
</comment>
<dbReference type="Proteomes" id="UP000220251">
    <property type="component" value="Unassembled WGS sequence"/>
</dbReference>
<accession>A0A0H5DPC1</accession>
<dbReference type="GO" id="GO:0008676">
    <property type="term" value="F:3-deoxy-8-phosphooctulonate synthase activity"/>
    <property type="evidence" value="ECO:0007669"/>
    <property type="project" value="UniProtKB-UniRule"/>
</dbReference>
<dbReference type="HAMAP" id="MF_00056">
    <property type="entry name" value="KDO8P_synth"/>
    <property type="match status" value="1"/>
</dbReference>
<dbReference type="GO" id="GO:0019294">
    <property type="term" value="P:keto-3-deoxy-D-manno-octulosonic acid biosynthetic process"/>
    <property type="evidence" value="ECO:0007669"/>
    <property type="project" value="UniProtKB-UniRule"/>
</dbReference>
<dbReference type="EC" id="2.5.1.55" evidence="8"/>
<dbReference type="OrthoDB" id="9780456at2"/>
<evidence type="ECO:0000256" key="2">
    <source>
        <dbReference type="ARBA" id="ARBA00004756"/>
    </source>
</evidence>
<dbReference type="Pfam" id="PF00793">
    <property type="entry name" value="DAHP_synth_1"/>
    <property type="match status" value="1"/>
</dbReference>
<dbReference type="EMBL" id="CWGJ01000006">
    <property type="protein sequence ID" value="CRX37803.1"/>
    <property type="molecule type" value="Genomic_DNA"/>
</dbReference>
<keyword evidence="6 8" id="KW-0808">Transferase</keyword>
<comment type="catalytic activity">
    <reaction evidence="7 8">
        <text>D-arabinose 5-phosphate + phosphoenolpyruvate + H2O = 3-deoxy-alpha-D-manno-2-octulosonate-8-phosphate + phosphate</text>
        <dbReference type="Rhea" id="RHEA:14053"/>
        <dbReference type="ChEBI" id="CHEBI:15377"/>
        <dbReference type="ChEBI" id="CHEBI:43474"/>
        <dbReference type="ChEBI" id="CHEBI:57693"/>
        <dbReference type="ChEBI" id="CHEBI:58702"/>
        <dbReference type="ChEBI" id="CHEBI:85985"/>
        <dbReference type="EC" id="2.5.1.55"/>
    </reaction>
</comment>
<evidence type="ECO:0000256" key="8">
    <source>
        <dbReference type="HAMAP-Rule" id="MF_00056"/>
    </source>
</evidence>
<evidence type="ECO:0000313" key="10">
    <source>
        <dbReference type="EMBL" id="CRX37803.1"/>
    </source>
</evidence>
<dbReference type="UniPathway" id="UPA00357">
    <property type="reaction ID" value="UER00474"/>
</dbReference>
<comment type="pathway">
    <text evidence="3 8">Carbohydrate biosynthesis; 3-deoxy-D-manno-octulosonate biosynthesis; 3-deoxy-D-manno-octulosonate from D-ribulose 5-phosphate: step 2/3.</text>
</comment>
<gene>
    <name evidence="8 10" type="primary">kdsA</name>
    <name evidence="10" type="ORF">ELAC_0448</name>
</gene>
<dbReference type="GO" id="GO:0005737">
    <property type="term" value="C:cytoplasm"/>
    <property type="evidence" value="ECO:0007669"/>
    <property type="project" value="UniProtKB-SubCell"/>
</dbReference>
<dbReference type="SUPFAM" id="SSF51569">
    <property type="entry name" value="Aldolase"/>
    <property type="match status" value="1"/>
</dbReference>
<dbReference type="RefSeq" id="WP_098037659.1">
    <property type="nucleotide sequence ID" value="NZ_CWGJ01000006.1"/>
</dbReference>
<evidence type="ECO:0000256" key="6">
    <source>
        <dbReference type="ARBA" id="ARBA00022679"/>
    </source>
</evidence>
<feature type="domain" description="DAHP synthetase I/KDSA" evidence="9">
    <location>
        <begin position="8"/>
        <end position="262"/>
    </location>
</feature>
<keyword evidence="11" id="KW-1185">Reference proteome</keyword>
<evidence type="ECO:0000313" key="11">
    <source>
        <dbReference type="Proteomes" id="UP000220251"/>
    </source>
</evidence>